<keyword evidence="4" id="KW-1133">Transmembrane helix</keyword>
<keyword evidence="7" id="KW-1185">Reference proteome</keyword>
<feature type="transmembrane region" description="Helical" evidence="4">
    <location>
        <begin position="12"/>
        <end position="32"/>
    </location>
</feature>
<dbReference type="InterPro" id="IPR041522">
    <property type="entry name" value="CdaR_GGDEF"/>
</dbReference>
<dbReference type="Pfam" id="PF12833">
    <property type="entry name" value="HTH_18"/>
    <property type="match status" value="1"/>
</dbReference>
<feature type="domain" description="HTH araC/xylS-type" evidence="5">
    <location>
        <begin position="632"/>
        <end position="731"/>
    </location>
</feature>
<evidence type="ECO:0000256" key="4">
    <source>
        <dbReference type="SAM" id="Phobius"/>
    </source>
</evidence>
<dbReference type="InterPro" id="IPR018062">
    <property type="entry name" value="HTH_AraC-typ_CS"/>
</dbReference>
<dbReference type="OrthoDB" id="1877256at2"/>
<accession>A0A329MMX3</accession>
<evidence type="ECO:0000256" key="1">
    <source>
        <dbReference type="ARBA" id="ARBA00023015"/>
    </source>
</evidence>
<dbReference type="PROSITE" id="PS01124">
    <property type="entry name" value="HTH_ARAC_FAMILY_2"/>
    <property type="match status" value="1"/>
</dbReference>
<dbReference type="RefSeq" id="WP_113030942.1">
    <property type="nucleotide sequence ID" value="NZ_QMFB01000005.1"/>
</dbReference>
<dbReference type="Proteomes" id="UP000250369">
    <property type="component" value="Unassembled WGS sequence"/>
</dbReference>
<dbReference type="AlphaFoldDB" id="A0A329MMX3"/>
<comment type="caution">
    <text evidence="6">The sequence shown here is derived from an EMBL/GenBank/DDBJ whole genome shotgun (WGS) entry which is preliminary data.</text>
</comment>
<dbReference type="PANTHER" id="PTHR43280">
    <property type="entry name" value="ARAC-FAMILY TRANSCRIPTIONAL REGULATOR"/>
    <property type="match status" value="1"/>
</dbReference>
<dbReference type="GO" id="GO:0003700">
    <property type="term" value="F:DNA-binding transcription factor activity"/>
    <property type="evidence" value="ECO:0007669"/>
    <property type="project" value="InterPro"/>
</dbReference>
<keyword evidence="4" id="KW-0472">Membrane</keyword>
<gene>
    <name evidence="6" type="ORF">DQG23_11290</name>
</gene>
<dbReference type="SUPFAM" id="SSF46689">
    <property type="entry name" value="Homeodomain-like"/>
    <property type="match status" value="2"/>
</dbReference>
<dbReference type="PRINTS" id="PR00032">
    <property type="entry name" value="HTHARAC"/>
</dbReference>
<reference evidence="6 7" key="1">
    <citation type="journal article" date="2009" name="Int. J. Syst. Evol. Microbiol.">
        <title>Paenibacillus contaminans sp. nov., isolated from a contaminated laboratory plate.</title>
        <authorList>
            <person name="Chou J.H."/>
            <person name="Lee J.H."/>
            <person name="Lin M.C."/>
            <person name="Chang P.S."/>
            <person name="Arun A.B."/>
            <person name="Young C.C."/>
            <person name="Chen W.M."/>
        </authorList>
    </citation>
    <scope>NUCLEOTIDE SEQUENCE [LARGE SCALE GENOMIC DNA]</scope>
    <source>
        <strain evidence="6 7">CKOBP-6</strain>
    </source>
</reference>
<proteinExistence type="predicted"/>
<evidence type="ECO:0000313" key="7">
    <source>
        <dbReference type="Proteomes" id="UP000250369"/>
    </source>
</evidence>
<dbReference type="Gene3D" id="1.10.10.60">
    <property type="entry name" value="Homeodomain-like"/>
    <property type="match status" value="2"/>
</dbReference>
<dbReference type="EMBL" id="QMFB01000005">
    <property type="protein sequence ID" value="RAV21239.1"/>
    <property type="molecule type" value="Genomic_DNA"/>
</dbReference>
<dbReference type="Pfam" id="PF17853">
    <property type="entry name" value="GGDEF_2"/>
    <property type="match status" value="1"/>
</dbReference>
<evidence type="ECO:0000256" key="2">
    <source>
        <dbReference type="ARBA" id="ARBA00023125"/>
    </source>
</evidence>
<dbReference type="GO" id="GO:0043565">
    <property type="term" value="F:sequence-specific DNA binding"/>
    <property type="evidence" value="ECO:0007669"/>
    <property type="project" value="InterPro"/>
</dbReference>
<evidence type="ECO:0000313" key="6">
    <source>
        <dbReference type="EMBL" id="RAV21239.1"/>
    </source>
</evidence>
<dbReference type="PANTHER" id="PTHR43280:SF28">
    <property type="entry name" value="HTH-TYPE TRANSCRIPTIONAL ACTIVATOR RHAS"/>
    <property type="match status" value="1"/>
</dbReference>
<dbReference type="InterPro" id="IPR018060">
    <property type="entry name" value="HTH_AraC"/>
</dbReference>
<evidence type="ECO:0000259" key="5">
    <source>
        <dbReference type="PROSITE" id="PS01124"/>
    </source>
</evidence>
<dbReference type="InterPro" id="IPR009057">
    <property type="entry name" value="Homeodomain-like_sf"/>
</dbReference>
<feature type="transmembrane region" description="Helical" evidence="4">
    <location>
        <begin position="254"/>
        <end position="276"/>
    </location>
</feature>
<organism evidence="6 7">
    <name type="scientific">Paenibacillus contaminans</name>
    <dbReference type="NCBI Taxonomy" id="450362"/>
    <lineage>
        <taxon>Bacteria</taxon>
        <taxon>Bacillati</taxon>
        <taxon>Bacillota</taxon>
        <taxon>Bacilli</taxon>
        <taxon>Bacillales</taxon>
        <taxon>Paenibacillaceae</taxon>
        <taxon>Paenibacillus</taxon>
    </lineage>
</organism>
<keyword evidence="3" id="KW-0804">Transcription</keyword>
<name>A0A329MMX3_9BACL</name>
<keyword evidence="1" id="KW-0805">Transcription regulation</keyword>
<evidence type="ECO:0000256" key="3">
    <source>
        <dbReference type="ARBA" id="ARBA00023163"/>
    </source>
</evidence>
<keyword evidence="2" id="KW-0238">DNA-binding</keyword>
<sequence length="735" mass="83484">MMNKWYNRLVVSYLPIFLVIAIVLILISFFALSDLARRTTLHSNDVFGRQVLRTVDNDLRAIDNAMLRQLFATDLVQRFAMASGKTTDPAPYELFVSLQNMKSSYPMIDSVYVMRKADGMFVSDTSFEHRDRVSDREFIDHALETQDRLIWSSAREYPSSSAEPSRTVVSLAKTFPFFDGGVIVVNVRVDDLRLLLKELVGPNMNIITFFDQGGARITGTAAESIDSLRLKSDYTGWEMTCGVKYISVVHTMSGITLLLAGLAALSVAGGILWIMIASRRNYAPIRKIMTKIDMPETSHMTSKRNQGDEFTAIEQTIERMRENTGKLDKLQEEHRVTGRRLAFLDLLEGRLRTDEKTESSLEMCGLSMQFEWMSAAVAEIDKQRHFADVYPERDRELLKYAFQTCLRELSAERGLSVWCEWLASGRLCLLAQASGEDPEALNERLTLLCHTLREWTLLNLPFTVTIGIGDSVDDLDKLPFSYEKALHRVSCKSSLGGNRVITEADLASRPQLDLFQSVQMIRPLAHSVRTGDSSLGSQQERLFRQLRCGVFSHDELISIMNYTLYSIHREVWEQSEALGRLWESEAQPILVSMLDWAETIDEMDRCLQGVLEDFALKSVQVREHRSLSATMNKIRAYIDQHYANPNMSLTHLAHVFGMNPSHLSRFFKEELSINFTDYLIDLRMNGAKRLLTETDGSIQDIAETVGYTTAIAFIRVFKRSVGMTPGMYRKAESTG</sequence>
<dbReference type="PROSITE" id="PS00041">
    <property type="entry name" value="HTH_ARAC_FAMILY_1"/>
    <property type="match status" value="1"/>
</dbReference>
<keyword evidence="4" id="KW-0812">Transmembrane</keyword>
<dbReference type="SMART" id="SM00342">
    <property type="entry name" value="HTH_ARAC"/>
    <property type="match status" value="1"/>
</dbReference>
<protein>
    <recommendedName>
        <fullName evidence="5">HTH araC/xylS-type domain-containing protein</fullName>
    </recommendedName>
</protein>
<dbReference type="InterPro" id="IPR020449">
    <property type="entry name" value="Tscrpt_reg_AraC-type_HTH"/>
</dbReference>